<sequence>MARLGANRADSEWAGNFEFSTNNNPYDKFIRPPLVLRADRYMFSPLLTLTLDFGLAAKKDDIEPHSTFRRI</sequence>
<evidence type="ECO:0000313" key="1">
    <source>
        <dbReference type="EMBL" id="GIY67882.1"/>
    </source>
</evidence>
<dbReference type="AlphaFoldDB" id="A0AAV4VC59"/>
<name>A0AAV4VC59_CAEEX</name>
<reference evidence="1 2" key="1">
    <citation type="submission" date="2021-06" db="EMBL/GenBank/DDBJ databases">
        <title>Caerostris extrusa draft genome.</title>
        <authorList>
            <person name="Kono N."/>
            <person name="Arakawa K."/>
        </authorList>
    </citation>
    <scope>NUCLEOTIDE SEQUENCE [LARGE SCALE GENOMIC DNA]</scope>
</reference>
<accession>A0AAV4VC59</accession>
<comment type="caution">
    <text evidence="1">The sequence shown here is derived from an EMBL/GenBank/DDBJ whole genome shotgun (WGS) entry which is preliminary data.</text>
</comment>
<gene>
    <name evidence="1" type="ORF">CEXT_6151</name>
</gene>
<keyword evidence="2" id="KW-1185">Reference proteome</keyword>
<dbReference type="EMBL" id="BPLR01014290">
    <property type="protein sequence ID" value="GIY67882.1"/>
    <property type="molecule type" value="Genomic_DNA"/>
</dbReference>
<protein>
    <submittedName>
        <fullName evidence="1">Uncharacterized protein</fullName>
    </submittedName>
</protein>
<dbReference type="Proteomes" id="UP001054945">
    <property type="component" value="Unassembled WGS sequence"/>
</dbReference>
<proteinExistence type="predicted"/>
<evidence type="ECO:0000313" key="2">
    <source>
        <dbReference type="Proteomes" id="UP001054945"/>
    </source>
</evidence>
<organism evidence="1 2">
    <name type="scientific">Caerostris extrusa</name>
    <name type="common">Bark spider</name>
    <name type="synonym">Caerostris bankana</name>
    <dbReference type="NCBI Taxonomy" id="172846"/>
    <lineage>
        <taxon>Eukaryota</taxon>
        <taxon>Metazoa</taxon>
        <taxon>Ecdysozoa</taxon>
        <taxon>Arthropoda</taxon>
        <taxon>Chelicerata</taxon>
        <taxon>Arachnida</taxon>
        <taxon>Araneae</taxon>
        <taxon>Araneomorphae</taxon>
        <taxon>Entelegynae</taxon>
        <taxon>Araneoidea</taxon>
        <taxon>Araneidae</taxon>
        <taxon>Caerostris</taxon>
    </lineage>
</organism>